<dbReference type="Pfam" id="PF00239">
    <property type="entry name" value="Resolvase"/>
    <property type="match status" value="1"/>
</dbReference>
<evidence type="ECO:0000256" key="1">
    <source>
        <dbReference type="ARBA" id="ARBA00022908"/>
    </source>
</evidence>
<dbReference type="CDD" id="cd00338">
    <property type="entry name" value="Ser_Recombinase"/>
    <property type="match status" value="1"/>
</dbReference>
<dbReference type="InterPro" id="IPR036162">
    <property type="entry name" value="Resolvase-like_N_sf"/>
</dbReference>
<keyword evidence="3" id="KW-0233">DNA recombination</keyword>
<dbReference type="InterPro" id="IPR050639">
    <property type="entry name" value="SSR_resolvase"/>
</dbReference>
<evidence type="ECO:0000259" key="6">
    <source>
        <dbReference type="SMART" id="SM00857"/>
    </source>
</evidence>
<evidence type="ECO:0000313" key="8">
    <source>
        <dbReference type="Proteomes" id="UP001141950"/>
    </source>
</evidence>
<dbReference type="GO" id="GO:0003677">
    <property type="term" value="F:DNA binding"/>
    <property type="evidence" value="ECO:0007669"/>
    <property type="project" value="UniProtKB-KW"/>
</dbReference>
<feature type="domain" description="Resolvase/invertase-type recombinase catalytic" evidence="6">
    <location>
        <begin position="5"/>
        <end position="149"/>
    </location>
</feature>
<dbReference type="PANTHER" id="PTHR30461">
    <property type="entry name" value="DNA-INVERTASE FROM LAMBDOID PROPHAGE"/>
    <property type="match status" value="1"/>
</dbReference>
<comment type="caution">
    <text evidence="7">The sequence shown here is derived from an EMBL/GenBank/DDBJ whole genome shotgun (WGS) entry which is preliminary data.</text>
</comment>
<keyword evidence="2" id="KW-0238">DNA-binding</keyword>
<evidence type="ECO:0000256" key="3">
    <source>
        <dbReference type="ARBA" id="ARBA00023172"/>
    </source>
</evidence>
<name>A0A9X2MK59_9BACL</name>
<dbReference type="GO" id="GO:0000150">
    <property type="term" value="F:DNA strand exchange activity"/>
    <property type="evidence" value="ECO:0007669"/>
    <property type="project" value="InterPro"/>
</dbReference>
<dbReference type="AlphaFoldDB" id="A0A9X2MK59"/>
<accession>A0A9X2MK59</accession>
<reference evidence="7" key="1">
    <citation type="submission" date="2022-08" db="EMBL/GenBank/DDBJ databases">
        <title>The genomic sequence of strain Paenibacillus sp. SCIV0701.</title>
        <authorList>
            <person name="Zhao H."/>
        </authorList>
    </citation>
    <scope>NUCLEOTIDE SEQUENCE</scope>
    <source>
        <strain evidence="7">SCIV0701</strain>
    </source>
</reference>
<dbReference type="InterPro" id="IPR006118">
    <property type="entry name" value="Recombinase_CS"/>
</dbReference>
<sequence>MKDRVVGYVRVSTQGQVKDGYSLAYQSEEIERYCARHNLELLDIYKDEGISGAKVDEDELTIERDGLQEMLSDLKWRDVKHIVVLNTSRLWRADMEDSGVEVVYREGAMGYGPLRKGEPGQILIDPEASMSALRHEYSHYTEAKSNGFPSAAESYQDWEGRIADELKAYTIEIEEAKRLGLDNISEQLQKNFEAEKQYILDRYGPITE</sequence>
<dbReference type="InterPro" id="IPR006119">
    <property type="entry name" value="Resolv_N"/>
</dbReference>
<dbReference type="EMBL" id="JANIPJ010000003">
    <property type="protein sequence ID" value="MCR2803383.1"/>
    <property type="molecule type" value="Genomic_DNA"/>
</dbReference>
<feature type="active site" description="O-(5'-phospho-DNA)-serine intermediate" evidence="4 5">
    <location>
        <position position="12"/>
    </location>
</feature>
<dbReference type="Proteomes" id="UP001141950">
    <property type="component" value="Unassembled WGS sequence"/>
</dbReference>
<dbReference type="GO" id="GO:0015074">
    <property type="term" value="P:DNA integration"/>
    <property type="evidence" value="ECO:0007669"/>
    <property type="project" value="UniProtKB-KW"/>
</dbReference>
<dbReference type="SMART" id="SM00857">
    <property type="entry name" value="Resolvase"/>
    <property type="match status" value="1"/>
</dbReference>
<evidence type="ECO:0000256" key="4">
    <source>
        <dbReference type="PIRSR" id="PIRSR606118-50"/>
    </source>
</evidence>
<evidence type="ECO:0000256" key="2">
    <source>
        <dbReference type="ARBA" id="ARBA00023125"/>
    </source>
</evidence>
<evidence type="ECO:0000313" key="7">
    <source>
        <dbReference type="EMBL" id="MCR2803383.1"/>
    </source>
</evidence>
<gene>
    <name evidence="7" type="ORF">NQZ67_05745</name>
</gene>
<dbReference type="SUPFAM" id="SSF53041">
    <property type="entry name" value="Resolvase-like"/>
    <property type="match status" value="1"/>
</dbReference>
<dbReference type="PROSITE" id="PS00397">
    <property type="entry name" value="RECOMBINASES_1"/>
    <property type="match status" value="1"/>
</dbReference>
<dbReference type="Gene3D" id="3.40.50.1390">
    <property type="entry name" value="Resolvase, N-terminal catalytic domain"/>
    <property type="match status" value="1"/>
</dbReference>
<dbReference type="PANTHER" id="PTHR30461:SF23">
    <property type="entry name" value="DNA RECOMBINASE-RELATED"/>
    <property type="match status" value="1"/>
</dbReference>
<keyword evidence="8" id="KW-1185">Reference proteome</keyword>
<protein>
    <submittedName>
        <fullName evidence="7">Recombinase family protein</fullName>
    </submittedName>
</protein>
<keyword evidence="1" id="KW-0229">DNA integration</keyword>
<organism evidence="7 8">
    <name type="scientific">Paenibacillus soyae</name>
    <dbReference type="NCBI Taxonomy" id="2969249"/>
    <lineage>
        <taxon>Bacteria</taxon>
        <taxon>Bacillati</taxon>
        <taxon>Bacillota</taxon>
        <taxon>Bacilli</taxon>
        <taxon>Bacillales</taxon>
        <taxon>Paenibacillaceae</taxon>
        <taxon>Paenibacillus</taxon>
    </lineage>
</organism>
<dbReference type="RefSeq" id="WP_257443612.1">
    <property type="nucleotide sequence ID" value="NZ_JANIPJ010000003.1"/>
</dbReference>
<evidence type="ECO:0000256" key="5">
    <source>
        <dbReference type="PROSITE-ProRule" id="PRU10137"/>
    </source>
</evidence>
<proteinExistence type="predicted"/>